<dbReference type="Proteomes" id="UP000440041">
    <property type="component" value="Unassembled WGS sequence"/>
</dbReference>
<dbReference type="EMBL" id="WBSO01000010">
    <property type="protein sequence ID" value="KAB8297408.1"/>
    <property type="molecule type" value="Genomic_DNA"/>
</dbReference>
<feature type="transmembrane region" description="Helical" evidence="7">
    <location>
        <begin position="266"/>
        <end position="291"/>
    </location>
</feature>
<keyword evidence="2" id="KW-0813">Transport</keyword>
<dbReference type="GO" id="GO:0022857">
    <property type="term" value="F:transmembrane transporter activity"/>
    <property type="evidence" value="ECO:0007669"/>
    <property type="project" value="InterPro"/>
</dbReference>
<evidence type="ECO:0000256" key="6">
    <source>
        <dbReference type="SAM" id="MobiDB-lite"/>
    </source>
</evidence>
<organism evidence="9 10">
    <name type="scientific">Bifidobacterium apri</name>
    <dbReference type="NCBI Taxonomy" id="1769423"/>
    <lineage>
        <taxon>Bacteria</taxon>
        <taxon>Bacillati</taxon>
        <taxon>Actinomycetota</taxon>
        <taxon>Actinomycetes</taxon>
        <taxon>Bifidobacteriales</taxon>
        <taxon>Bifidobacteriaceae</taxon>
        <taxon>Bifidobacterium</taxon>
    </lineage>
</organism>
<dbReference type="InterPro" id="IPR020846">
    <property type="entry name" value="MFS_dom"/>
</dbReference>
<feature type="transmembrane region" description="Helical" evidence="7">
    <location>
        <begin position="420"/>
        <end position="442"/>
    </location>
</feature>
<name>A0A6A2VGZ7_9BIFI</name>
<feature type="transmembrane region" description="Helical" evidence="7">
    <location>
        <begin position="363"/>
        <end position="383"/>
    </location>
</feature>
<dbReference type="Gene3D" id="1.20.1250.20">
    <property type="entry name" value="MFS general substrate transporter like domains"/>
    <property type="match status" value="1"/>
</dbReference>
<feature type="transmembrane region" description="Helical" evidence="7">
    <location>
        <begin position="483"/>
        <end position="503"/>
    </location>
</feature>
<feature type="transmembrane region" description="Helical" evidence="7">
    <location>
        <begin position="454"/>
        <end position="477"/>
    </location>
</feature>
<dbReference type="GO" id="GO:0005886">
    <property type="term" value="C:plasma membrane"/>
    <property type="evidence" value="ECO:0007669"/>
    <property type="project" value="UniProtKB-SubCell"/>
</dbReference>
<feature type="compositionally biased region" description="Low complexity" evidence="6">
    <location>
        <begin position="44"/>
        <end position="66"/>
    </location>
</feature>
<evidence type="ECO:0000256" key="4">
    <source>
        <dbReference type="ARBA" id="ARBA00022989"/>
    </source>
</evidence>
<dbReference type="AlphaFoldDB" id="A0A6A2VGZ7"/>
<feature type="compositionally biased region" description="Low complexity" evidence="6">
    <location>
        <begin position="77"/>
        <end position="97"/>
    </location>
</feature>
<feature type="transmembrane region" description="Helical" evidence="7">
    <location>
        <begin position="176"/>
        <end position="193"/>
    </location>
</feature>
<gene>
    <name evidence="9" type="ORF">DSM100238_1293</name>
</gene>
<keyword evidence="3 7" id="KW-0812">Transmembrane</keyword>
<evidence type="ECO:0000313" key="10">
    <source>
        <dbReference type="Proteomes" id="UP000440041"/>
    </source>
</evidence>
<feature type="transmembrane region" description="Helical" evidence="7">
    <location>
        <begin position="239"/>
        <end position="260"/>
    </location>
</feature>
<keyword evidence="4 7" id="KW-1133">Transmembrane helix</keyword>
<evidence type="ECO:0000256" key="1">
    <source>
        <dbReference type="ARBA" id="ARBA00004651"/>
    </source>
</evidence>
<dbReference type="SUPFAM" id="SSF103473">
    <property type="entry name" value="MFS general substrate transporter"/>
    <property type="match status" value="1"/>
</dbReference>
<feature type="transmembrane region" description="Helical" evidence="7">
    <location>
        <begin position="141"/>
        <end position="164"/>
    </location>
</feature>
<accession>A0A6A2VGZ7</accession>
<keyword evidence="10" id="KW-1185">Reference proteome</keyword>
<evidence type="ECO:0000313" key="9">
    <source>
        <dbReference type="EMBL" id="KAB8297408.1"/>
    </source>
</evidence>
<proteinExistence type="predicted"/>
<feature type="transmembrane region" description="Helical" evidence="7">
    <location>
        <begin position="108"/>
        <end position="129"/>
    </location>
</feature>
<feature type="region of interest" description="Disordered" evidence="6">
    <location>
        <begin position="44"/>
        <end position="97"/>
    </location>
</feature>
<protein>
    <submittedName>
        <fullName evidence="9">Permease of the major facilitator superfamily protein</fullName>
    </submittedName>
</protein>
<evidence type="ECO:0000259" key="8">
    <source>
        <dbReference type="PROSITE" id="PS50850"/>
    </source>
</evidence>
<dbReference type="PROSITE" id="PS50850">
    <property type="entry name" value="MFS"/>
    <property type="match status" value="1"/>
</dbReference>
<dbReference type="PANTHER" id="PTHR23519">
    <property type="entry name" value="AUTOPHAGY-RELATED PROTEIN 22"/>
    <property type="match status" value="1"/>
</dbReference>
<evidence type="ECO:0000256" key="7">
    <source>
        <dbReference type="SAM" id="Phobius"/>
    </source>
</evidence>
<feature type="transmembrane region" description="Helical" evidence="7">
    <location>
        <begin position="395"/>
        <end position="414"/>
    </location>
</feature>
<evidence type="ECO:0000256" key="5">
    <source>
        <dbReference type="ARBA" id="ARBA00023136"/>
    </source>
</evidence>
<feature type="domain" description="Major facilitator superfamily (MFS) profile" evidence="8">
    <location>
        <begin position="329"/>
        <end position="515"/>
    </location>
</feature>
<keyword evidence="5 7" id="KW-0472">Membrane</keyword>
<evidence type="ECO:0000256" key="2">
    <source>
        <dbReference type="ARBA" id="ARBA00022448"/>
    </source>
</evidence>
<dbReference type="InterPro" id="IPR050495">
    <property type="entry name" value="ATG22/LtaA_families"/>
</dbReference>
<feature type="transmembrane region" description="Helical" evidence="7">
    <location>
        <begin position="199"/>
        <end position="218"/>
    </location>
</feature>
<dbReference type="Pfam" id="PF11700">
    <property type="entry name" value="ATG22"/>
    <property type="match status" value="1"/>
</dbReference>
<reference evidence="9 10" key="1">
    <citation type="submission" date="2019-09" db="EMBL/GenBank/DDBJ databases">
        <title>Characterization of the phylogenetic diversity of two novel species belonging to the genus Bifidobacterium: Bifidobacterium cebidarum sp. nov. and Bifidobacterium leontopitheci sp. nov.</title>
        <authorList>
            <person name="Lugli G.A."/>
            <person name="Duranti S."/>
            <person name="Milani C."/>
            <person name="Turroni F."/>
            <person name="Ventura M."/>
        </authorList>
    </citation>
    <scope>NUCLEOTIDE SEQUENCE [LARGE SCALE GENOMIC DNA]</scope>
    <source>
        <strain evidence="9 10">DSM 100238</strain>
    </source>
</reference>
<comment type="caution">
    <text evidence="9">The sequence shown here is derived from an EMBL/GenBank/DDBJ whole genome shotgun (WGS) entry which is preliminary data.</text>
</comment>
<feature type="transmembrane region" description="Helical" evidence="7">
    <location>
        <begin position="330"/>
        <end position="351"/>
    </location>
</feature>
<sequence length="515" mass="55343">MTDILDTAQRQDNPTITGIAPENRVQHLTGLDATIACSQRIVPSPSVDATSSTPSDSTPADSIPPTDGTPADSTPVTAHAANTNTNANADTNNINNTNHLNRREKQWILYDVGNSAFVLLSTAVIPIYANSLLKSAGESNIVSTWGYMQTIASLIIALLMPILGSIADVQGMKIKFFIGFFGTGVLACCAMALPLGWVAFLAVCMLATIGLNGSLTFYDSMLIDTTTNDRMDQVSSHGYGWGYVGSTIPFIACIALIFAGPSAFGWSTAACTRASFVITALWWTAFTIPLISSYRQTHYRETADHMRDAVRGTFAELGHTFREISHNKPLWMFMIAFFFYIDAVNTVISMSTSYGTQLGIDSTQLVLALLVTQFVAFPCAIAYGRLARRFGCKPMIMAAVIAYLGIVCFAAFFLRSATEFWILAILVGMFQGGIQALSRSYYGKIIPKSHANEYYGFYDIFGKTASILGTFIVAATTSATGNASLGVLSIGVLLAVALVFLVLQRDPAAASETAA</sequence>
<comment type="subcellular location">
    <subcellularLocation>
        <location evidence="1">Cell membrane</location>
        <topology evidence="1">Multi-pass membrane protein</topology>
    </subcellularLocation>
</comment>
<dbReference type="PANTHER" id="PTHR23519:SF1">
    <property type="entry name" value="AUTOPHAGY-RELATED PROTEIN 22"/>
    <property type="match status" value="1"/>
</dbReference>
<dbReference type="RefSeq" id="WP_240812389.1">
    <property type="nucleotide sequence ID" value="NZ_JBHLXF010000026.1"/>
</dbReference>
<dbReference type="InterPro" id="IPR024671">
    <property type="entry name" value="Atg22-like"/>
</dbReference>
<dbReference type="InterPro" id="IPR036259">
    <property type="entry name" value="MFS_trans_sf"/>
</dbReference>
<evidence type="ECO:0000256" key="3">
    <source>
        <dbReference type="ARBA" id="ARBA00022692"/>
    </source>
</evidence>